<organism evidence="7 8">
    <name type="scientific">Ideonella dechloratans</name>
    <dbReference type="NCBI Taxonomy" id="36863"/>
    <lineage>
        <taxon>Bacteria</taxon>
        <taxon>Pseudomonadati</taxon>
        <taxon>Pseudomonadota</taxon>
        <taxon>Betaproteobacteria</taxon>
        <taxon>Burkholderiales</taxon>
        <taxon>Sphaerotilaceae</taxon>
        <taxon>Ideonella</taxon>
    </lineage>
</organism>
<evidence type="ECO:0000256" key="2">
    <source>
        <dbReference type="ARBA" id="ARBA00022692"/>
    </source>
</evidence>
<feature type="transmembrane region" description="Helical" evidence="5">
    <location>
        <begin position="64"/>
        <end position="82"/>
    </location>
</feature>
<proteinExistence type="predicted"/>
<dbReference type="AlphaFoldDB" id="A0A643FE32"/>
<feature type="transmembrane region" description="Helical" evidence="5">
    <location>
        <begin position="243"/>
        <end position="264"/>
    </location>
</feature>
<keyword evidence="8" id="KW-1185">Reference proteome</keyword>
<keyword evidence="4 5" id="KW-0472">Membrane</keyword>
<dbReference type="RefSeq" id="WP_151124521.1">
    <property type="nucleotide sequence ID" value="NZ_CP088081.1"/>
</dbReference>
<feature type="transmembrane region" description="Helical" evidence="5">
    <location>
        <begin position="119"/>
        <end position="139"/>
    </location>
</feature>
<evidence type="ECO:0000256" key="3">
    <source>
        <dbReference type="ARBA" id="ARBA00022989"/>
    </source>
</evidence>
<feature type="transmembrane region" description="Helical" evidence="5">
    <location>
        <begin position="176"/>
        <end position="195"/>
    </location>
</feature>
<feature type="domain" description="EamA" evidence="6">
    <location>
        <begin position="146"/>
        <end position="286"/>
    </location>
</feature>
<dbReference type="PANTHER" id="PTHR32322:SF9">
    <property type="entry name" value="AMINO-ACID METABOLITE EFFLUX PUMP-RELATED"/>
    <property type="match status" value="1"/>
</dbReference>
<dbReference type="InterPro" id="IPR037185">
    <property type="entry name" value="EmrE-like"/>
</dbReference>
<gene>
    <name evidence="7" type="ORF">F7Q92_12805</name>
</gene>
<protein>
    <submittedName>
        <fullName evidence="7">EamA family transporter</fullName>
    </submittedName>
</protein>
<dbReference type="EMBL" id="VZPB01000029">
    <property type="protein sequence ID" value="KAB0580809.1"/>
    <property type="molecule type" value="Genomic_DNA"/>
</dbReference>
<keyword evidence="3 5" id="KW-1133">Transmembrane helix</keyword>
<dbReference type="GO" id="GO:0016020">
    <property type="term" value="C:membrane"/>
    <property type="evidence" value="ECO:0007669"/>
    <property type="project" value="UniProtKB-SubCell"/>
</dbReference>
<feature type="transmembrane region" description="Helical" evidence="5">
    <location>
        <begin position="145"/>
        <end position="164"/>
    </location>
</feature>
<evidence type="ECO:0000256" key="5">
    <source>
        <dbReference type="SAM" id="Phobius"/>
    </source>
</evidence>
<dbReference type="PANTHER" id="PTHR32322">
    <property type="entry name" value="INNER MEMBRANE TRANSPORTER"/>
    <property type="match status" value="1"/>
</dbReference>
<feature type="transmembrane region" description="Helical" evidence="5">
    <location>
        <begin position="270"/>
        <end position="288"/>
    </location>
</feature>
<dbReference type="Pfam" id="PF00892">
    <property type="entry name" value="EamA"/>
    <property type="match status" value="2"/>
</dbReference>
<feature type="transmembrane region" description="Helical" evidence="5">
    <location>
        <begin position="201"/>
        <end position="222"/>
    </location>
</feature>
<comment type="caution">
    <text evidence="7">The sequence shown here is derived from an EMBL/GenBank/DDBJ whole genome shotgun (WGS) entry which is preliminary data.</text>
</comment>
<feature type="transmembrane region" description="Helical" evidence="5">
    <location>
        <begin position="33"/>
        <end position="52"/>
    </location>
</feature>
<dbReference type="InterPro" id="IPR050638">
    <property type="entry name" value="AA-Vitamin_Transporters"/>
</dbReference>
<evidence type="ECO:0000313" key="8">
    <source>
        <dbReference type="Proteomes" id="UP000430120"/>
    </source>
</evidence>
<name>A0A643FE32_IDEDE</name>
<keyword evidence="2 5" id="KW-0812">Transmembrane</keyword>
<evidence type="ECO:0000256" key="4">
    <source>
        <dbReference type="ARBA" id="ARBA00023136"/>
    </source>
</evidence>
<dbReference type="SUPFAM" id="SSF103481">
    <property type="entry name" value="Multidrug resistance efflux transporter EmrE"/>
    <property type="match status" value="2"/>
</dbReference>
<reference evidence="7 8" key="1">
    <citation type="submission" date="2019-09" db="EMBL/GenBank/DDBJ databases">
        <title>Draft genome sequences of 48 bacterial type strains from the CCUG.</title>
        <authorList>
            <person name="Tunovic T."/>
            <person name="Pineiro-Iglesias B."/>
            <person name="Unosson C."/>
            <person name="Inganas E."/>
            <person name="Ohlen M."/>
            <person name="Cardew S."/>
            <person name="Jensie-Markopoulos S."/>
            <person name="Salva-Serra F."/>
            <person name="Jaen-Luchoro D."/>
            <person name="Karlsson R."/>
            <person name="Svensson-Stadler L."/>
            <person name="Chun J."/>
            <person name="Moore E."/>
        </authorList>
    </citation>
    <scope>NUCLEOTIDE SEQUENCE [LARGE SCALE GENOMIC DNA]</scope>
    <source>
        <strain evidence="7 8">CCUG 30977</strain>
    </source>
</reference>
<feature type="domain" description="EamA" evidence="6">
    <location>
        <begin position="6"/>
        <end position="130"/>
    </location>
</feature>
<feature type="transmembrane region" description="Helical" evidence="5">
    <location>
        <begin position="88"/>
        <end position="107"/>
    </location>
</feature>
<accession>A0A643FE32</accession>
<dbReference type="InterPro" id="IPR000620">
    <property type="entry name" value="EamA_dom"/>
</dbReference>
<evidence type="ECO:0000256" key="1">
    <source>
        <dbReference type="ARBA" id="ARBA00004141"/>
    </source>
</evidence>
<dbReference type="OrthoDB" id="7158585at2"/>
<sequence>MPLRHLLLALAVVAVWGTNFVVIRWGLAELPPFAFAALRFALSSLPLLPFIARPATGWRTLASFGVLLGVGQFGLLFLAMHSDISPGLASLVIQTQVFFTIGLAMLLRSEGLRPLQILGFALALAGMGLIGLHVTGAAGTAGVSAMGLMLVLGAAFSWAVANLVARSAGKVDPLGFMVWSSLAAVPPLVAISLLAEGGPVHLAHVVGAASLAAWGAVLWQAVGNTLFGYGAWNWLLARHPAATVAPTALLVPVFGMLSSSAVLGEPLPPWKLGAAALVLGGLALNLLATRLKAPARA</sequence>
<comment type="subcellular location">
    <subcellularLocation>
        <location evidence="1">Membrane</location>
        <topology evidence="1">Multi-pass membrane protein</topology>
    </subcellularLocation>
</comment>
<evidence type="ECO:0000313" key="7">
    <source>
        <dbReference type="EMBL" id="KAB0580809.1"/>
    </source>
</evidence>
<dbReference type="Proteomes" id="UP000430120">
    <property type="component" value="Unassembled WGS sequence"/>
</dbReference>
<evidence type="ECO:0000259" key="6">
    <source>
        <dbReference type="Pfam" id="PF00892"/>
    </source>
</evidence>